<dbReference type="EMBL" id="JAGGJU010000011">
    <property type="protein sequence ID" value="MBP1852462.1"/>
    <property type="molecule type" value="Genomic_DNA"/>
</dbReference>
<feature type="transmembrane region" description="Helical" evidence="1">
    <location>
        <begin position="6"/>
        <end position="31"/>
    </location>
</feature>
<proteinExistence type="predicted"/>
<dbReference type="RefSeq" id="WP_209947296.1">
    <property type="nucleotide sequence ID" value="NZ_JAGGJU010000011.1"/>
</dbReference>
<name>A0ABS4E3E0_9HYPH</name>
<evidence type="ECO:0000313" key="2">
    <source>
        <dbReference type="EMBL" id="MBP1852462.1"/>
    </source>
</evidence>
<evidence type="ECO:0000313" key="3">
    <source>
        <dbReference type="Proteomes" id="UP000759443"/>
    </source>
</evidence>
<organism evidence="2 3">
    <name type="scientific">Rhizobium halophytocola</name>
    <dbReference type="NCBI Taxonomy" id="735519"/>
    <lineage>
        <taxon>Bacteria</taxon>
        <taxon>Pseudomonadati</taxon>
        <taxon>Pseudomonadota</taxon>
        <taxon>Alphaproteobacteria</taxon>
        <taxon>Hyphomicrobiales</taxon>
        <taxon>Rhizobiaceae</taxon>
        <taxon>Rhizobium/Agrobacterium group</taxon>
        <taxon>Rhizobium</taxon>
    </lineage>
</organism>
<comment type="caution">
    <text evidence="2">The sequence shown here is derived from an EMBL/GenBank/DDBJ whole genome shotgun (WGS) entry which is preliminary data.</text>
</comment>
<reference evidence="2 3" key="1">
    <citation type="submission" date="2021-03" db="EMBL/GenBank/DDBJ databases">
        <title>Genomic Encyclopedia of Type Strains, Phase IV (KMG-IV): sequencing the most valuable type-strain genomes for metagenomic binning, comparative biology and taxonomic classification.</title>
        <authorList>
            <person name="Goeker M."/>
        </authorList>
    </citation>
    <scope>NUCLEOTIDE SEQUENCE [LARGE SCALE GENOMIC DNA]</scope>
    <source>
        <strain evidence="2 3">DSM 21600</strain>
    </source>
</reference>
<gene>
    <name evidence="2" type="ORF">J2Z17_003919</name>
</gene>
<sequence>MTTIETWIWICAFVVLVALLTLAAAMALAVYRIAIARRDEFTLNMQASRRALTLAAKRAPPARRRRKTALVA</sequence>
<keyword evidence="1" id="KW-0812">Transmembrane</keyword>
<keyword evidence="1" id="KW-0472">Membrane</keyword>
<protein>
    <submittedName>
        <fullName evidence="2">Uncharacterized protein YpmS</fullName>
    </submittedName>
</protein>
<keyword evidence="3" id="KW-1185">Reference proteome</keyword>
<keyword evidence="1" id="KW-1133">Transmembrane helix</keyword>
<accession>A0ABS4E3E0</accession>
<evidence type="ECO:0000256" key="1">
    <source>
        <dbReference type="SAM" id="Phobius"/>
    </source>
</evidence>
<dbReference type="Proteomes" id="UP000759443">
    <property type="component" value="Unassembled WGS sequence"/>
</dbReference>